<evidence type="ECO:0000256" key="6">
    <source>
        <dbReference type="ARBA" id="ARBA00022519"/>
    </source>
</evidence>
<dbReference type="EC" id="2.7.1.166" evidence="4 15"/>
<evidence type="ECO:0000313" key="16">
    <source>
        <dbReference type="EMBL" id="MBB1489342.1"/>
    </source>
</evidence>
<accession>A0A839IX27</accession>
<dbReference type="AlphaFoldDB" id="A0A839IX27"/>
<dbReference type="RefSeq" id="WP_182811405.1">
    <property type="nucleotide sequence ID" value="NZ_JACJFM010000051.1"/>
</dbReference>
<dbReference type="Pfam" id="PF06293">
    <property type="entry name" value="Kdo"/>
    <property type="match status" value="1"/>
</dbReference>
<evidence type="ECO:0000256" key="3">
    <source>
        <dbReference type="ARBA" id="ARBA00010327"/>
    </source>
</evidence>
<keyword evidence="8 15" id="KW-0547">Nucleotide-binding</keyword>
<dbReference type="UniPathway" id="UPA00958"/>
<keyword evidence="12 15" id="KW-0472">Membrane</keyword>
<keyword evidence="6 15" id="KW-0997">Cell inner membrane</keyword>
<organism evidence="16 17">
    <name type="scientific">Oceanospirillum sediminis</name>
    <dbReference type="NCBI Taxonomy" id="2760088"/>
    <lineage>
        <taxon>Bacteria</taxon>
        <taxon>Pseudomonadati</taxon>
        <taxon>Pseudomonadota</taxon>
        <taxon>Gammaproteobacteria</taxon>
        <taxon>Oceanospirillales</taxon>
        <taxon>Oceanospirillaceae</taxon>
        <taxon>Oceanospirillum</taxon>
    </lineage>
</organism>
<reference evidence="16 17" key="1">
    <citation type="submission" date="2020-08" db="EMBL/GenBank/DDBJ databases">
        <title>Oceanospirillum sp. nov. isolated from marine sediment.</title>
        <authorList>
            <person name="Ji X."/>
        </authorList>
    </citation>
    <scope>NUCLEOTIDE SEQUENCE [LARGE SCALE GENOMIC DNA]</scope>
    <source>
        <strain evidence="16 17">D5</strain>
    </source>
</reference>
<comment type="pathway">
    <text evidence="2 15">Bacterial outer membrane biogenesis; LPS core biosynthesis.</text>
</comment>
<feature type="active site" evidence="15">
    <location>
        <position position="168"/>
    </location>
</feature>
<comment type="similarity">
    <text evidence="3 15">Belongs to the protein kinase superfamily. KdkA/RfaP family.</text>
</comment>
<evidence type="ECO:0000256" key="4">
    <source>
        <dbReference type="ARBA" id="ARBA00011988"/>
    </source>
</evidence>
<dbReference type="EMBL" id="JACJFM010000051">
    <property type="protein sequence ID" value="MBB1489342.1"/>
    <property type="molecule type" value="Genomic_DNA"/>
</dbReference>
<evidence type="ECO:0000313" key="17">
    <source>
        <dbReference type="Proteomes" id="UP000565262"/>
    </source>
</evidence>
<dbReference type="SUPFAM" id="SSF56112">
    <property type="entry name" value="Protein kinase-like (PK-like)"/>
    <property type="match status" value="1"/>
</dbReference>
<comment type="caution">
    <text evidence="16">The sequence shown here is derived from an EMBL/GenBank/DDBJ whole genome shotgun (WGS) entry which is preliminary data.</text>
</comment>
<keyword evidence="5 15" id="KW-1003">Cell membrane</keyword>
<keyword evidence="10 15" id="KW-0067">ATP-binding</keyword>
<evidence type="ECO:0000256" key="10">
    <source>
        <dbReference type="ARBA" id="ARBA00022840"/>
    </source>
</evidence>
<proteinExistence type="inferred from homology"/>
<dbReference type="Gene3D" id="1.10.510.10">
    <property type="entry name" value="Transferase(Phosphotransferase) domain 1"/>
    <property type="match status" value="1"/>
</dbReference>
<keyword evidence="9 15" id="KW-0418">Kinase</keyword>
<keyword evidence="17" id="KW-1185">Reference proteome</keyword>
<evidence type="ECO:0000256" key="11">
    <source>
        <dbReference type="ARBA" id="ARBA00022985"/>
    </source>
</evidence>
<dbReference type="Proteomes" id="UP000565262">
    <property type="component" value="Unassembled WGS sequence"/>
</dbReference>
<evidence type="ECO:0000256" key="13">
    <source>
        <dbReference type="ARBA" id="ARBA00029511"/>
    </source>
</evidence>
<dbReference type="GO" id="GO:0016301">
    <property type="term" value="F:kinase activity"/>
    <property type="evidence" value="ECO:0007669"/>
    <property type="project" value="UniProtKB-KW"/>
</dbReference>
<evidence type="ECO:0000256" key="1">
    <source>
        <dbReference type="ARBA" id="ARBA00004515"/>
    </source>
</evidence>
<evidence type="ECO:0000256" key="7">
    <source>
        <dbReference type="ARBA" id="ARBA00022679"/>
    </source>
</evidence>
<dbReference type="GO" id="GO:0005524">
    <property type="term" value="F:ATP binding"/>
    <property type="evidence" value="ECO:0007669"/>
    <property type="project" value="UniProtKB-UniRule"/>
</dbReference>
<evidence type="ECO:0000256" key="14">
    <source>
        <dbReference type="ARBA" id="ARBA00034417"/>
    </source>
</evidence>
<keyword evidence="7 15" id="KW-0808">Transferase</keyword>
<evidence type="ECO:0000256" key="8">
    <source>
        <dbReference type="ARBA" id="ARBA00022741"/>
    </source>
</evidence>
<dbReference type="GO" id="GO:0009244">
    <property type="term" value="P:lipopolysaccharide core region biosynthetic process"/>
    <property type="evidence" value="ECO:0007669"/>
    <property type="project" value="UniProtKB-UniRule"/>
</dbReference>
<gene>
    <name evidence="15" type="primary">kdkA</name>
    <name evidence="16" type="ORF">H4O21_22285</name>
</gene>
<dbReference type="GO" id="GO:0016773">
    <property type="term" value="F:phosphotransferase activity, alcohol group as acceptor"/>
    <property type="evidence" value="ECO:0007669"/>
    <property type="project" value="UniProtKB-UniRule"/>
</dbReference>
<comment type="function">
    <text evidence="15">Catalyzes the ATP-dependent phosphorylation of the 3-deoxy-D-manno-octulosonic acid (Kdo) residue in Kdo-lipid IV(A) at the 4-OH position.</text>
</comment>
<evidence type="ECO:0000256" key="2">
    <source>
        <dbReference type="ARBA" id="ARBA00004713"/>
    </source>
</evidence>
<dbReference type="InterPro" id="IPR011009">
    <property type="entry name" value="Kinase-like_dom_sf"/>
</dbReference>
<dbReference type="InterPro" id="IPR022826">
    <property type="entry name" value="KDO_kinase"/>
</dbReference>
<evidence type="ECO:0000256" key="12">
    <source>
        <dbReference type="ARBA" id="ARBA00023136"/>
    </source>
</evidence>
<name>A0A839IX27_9GAMM</name>
<protein>
    <recommendedName>
        <fullName evidence="13 15">3-deoxy-D-manno-octulosonic acid kinase</fullName>
        <shortName evidence="15">Kdo kinase</shortName>
        <ecNumber evidence="4 15">2.7.1.166</ecNumber>
    </recommendedName>
</protein>
<evidence type="ECO:0000256" key="5">
    <source>
        <dbReference type="ARBA" id="ARBA00022475"/>
    </source>
</evidence>
<dbReference type="GO" id="GO:0005886">
    <property type="term" value="C:plasma membrane"/>
    <property type="evidence" value="ECO:0007669"/>
    <property type="project" value="UniProtKB-SubCell"/>
</dbReference>
<evidence type="ECO:0000256" key="15">
    <source>
        <dbReference type="HAMAP-Rule" id="MF_00521"/>
    </source>
</evidence>
<dbReference type="HAMAP" id="MF_00521">
    <property type="entry name" value="KDO_kinase"/>
    <property type="match status" value="1"/>
</dbReference>
<comment type="subcellular location">
    <subcellularLocation>
        <location evidence="1 15">Cell inner membrane</location>
        <topology evidence="1 15">Peripheral membrane protein</topology>
        <orientation evidence="1 15">Cytoplasmic side</orientation>
    </subcellularLocation>
</comment>
<sequence>MEIQLYQKNKHRILYDADHHAQITEHWFNTDWWQENQAIINEPDGGRGQAFFIKPDKGTELVLRHYRRGGLIARISQDHYLYTGLEQSRPWQEFRLTCQLAEMGLPVPRPVAAHLYRTGIGYQADLLTERLPGARPFSHYLENPDPHLWQATGQTLARFHRAGLNHSDLNANNILVNDSGSVWLIDFDRCQLEKKPDSHQQEWQKSNIERLKRSILKLTGLSVPPANWFSLVNSYEALLKDG</sequence>
<evidence type="ECO:0000256" key="9">
    <source>
        <dbReference type="ARBA" id="ARBA00022777"/>
    </source>
</evidence>
<dbReference type="NCBIfam" id="NF002475">
    <property type="entry name" value="PRK01723.1"/>
    <property type="match status" value="1"/>
</dbReference>
<comment type="catalytic activity">
    <reaction evidence="14 15">
        <text>an alpha-Kdo-(2-&gt;6)-lipid IVA + ATP = a 4-O-phospho-alpha-Kdo-(2-&gt;6)-lipid IVA + ADP + H(+)</text>
        <dbReference type="Rhea" id="RHEA:74271"/>
        <dbReference type="ChEBI" id="CHEBI:15378"/>
        <dbReference type="ChEBI" id="CHEBI:30616"/>
        <dbReference type="ChEBI" id="CHEBI:176428"/>
        <dbReference type="ChEBI" id="CHEBI:193140"/>
        <dbReference type="ChEBI" id="CHEBI:456216"/>
        <dbReference type="EC" id="2.7.1.166"/>
    </reaction>
</comment>
<keyword evidence="11 15" id="KW-0448">Lipopolysaccharide biosynthesis</keyword>